<dbReference type="RefSeq" id="XP_025598733.1">
    <property type="nucleotide sequence ID" value="XM_025740184.1"/>
</dbReference>
<dbReference type="GeneID" id="37267730"/>
<organism evidence="9 10">
    <name type="scientific">Tilletiopsis washingtonensis</name>
    <dbReference type="NCBI Taxonomy" id="58919"/>
    <lineage>
        <taxon>Eukaryota</taxon>
        <taxon>Fungi</taxon>
        <taxon>Dikarya</taxon>
        <taxon>Basidiomycota</taxon>
        <taxon>Ustilaginomycotina</taxon>
        <taxon>Exobasidiomycetes</taxon>
        <taxon>Entylomatales</taxon>
        <taxon>Entylomatales incertae sedis</taxon>
        <taxon>Tilletiopsis</taxon>
    </lineage>
</organism>
<protein>
    <submittedName>
        <fullName evidence="9">YOR378W-like protein</fullName>
    </submittedName>
</protein>
<evidence type="ECO:0000256" key="5">
    <source>
        <dbReference type="SAM" id="MobiDB-lite"/>
    </source>
</evidence>
<feature type="transmembrane region" description="Helical" evidence="6">
    <location>
        <begin position="276"/>
        <end position="296"/>
    </location>
</feature>
<feature type="transmembrane region" description="Helical" evidence="6">
    <location>
        <begin position="308"/>
        <end position="331"/>
    </location>
</feature>
<keyword evidence="4 6" id="KW-0472">Membrane</keyword>
<keyword evidence="10" id="KW-1185">Reference proteome</keyword>
<dbReference type="PANTHER" id="PTHR42718">
    <property type="entry name" value="MAJOR FACILITATOR SUPERFAMILY MULTIDRUG TRANSPORTER MFSC"/>
    <property type="match status" value="1"/>
</dbReference>
<feature type="transmembrane region" description="Helical" evidence="6">
    <location>
        <begin position="441"/>
        <end position="462"/>
    </location>
</feature>
<comment type="subcellular location">
    <subcellularLocation>
        <location evidence="1">Membrane</location>
        <topology evidence="1">Multi-pass membrane protein</topology>
    </subcellularLocation>
</comment>
<dbReference type="EMBL" id="KZ819291">
    <property type="protein sequence ID" value="PWN98454.1"/>
    <property type="molecule type" value="Genomic_DNA"/>
</dbReference>
<proteinExistence type="predicted"/>
<evidence type="ECO:0000256" key="4">
    <source>
        <dbReference type="ARBA" id="ARBA00023136"/>
    </source>
</evidence>
<evidence type="ECO:0000313" key="9">
    <source>
        <dbReference type="EMBL" id="PWN98454.1"/>
    </source>
</evidence>
<dbReference type="PROSITE" id="PS50850">
    <property type="entry name" value="MFS"/>
    <property type="match status" value="1"/>
</dbReference>
<feature type="transmembrane region" description="Helical" evidence="6">
    <location>
        <begin position="400"/>
        <end position="421"/>
    </location>
</feature>
<dbReference type="GO" id="GO:0022857">
    <property type="term" value="F:transmembrane transporter activity"/>
    <property type="evidence" value="ECO:0007669"/>
    <property type="project" value="InterPro"/>
</dbReference>
<dbReference type="InterPro" id="IPR036259">
    <property type="entry name" value="MFS_trans_sf"/>
</dbReference>
<evidence type="ECO:0000256" key="7">
    <source>
        <dbReference type="SAM" id="SignalP"/>
    </source>
</evidence>
<feature type="region of interest" description="Disordered" evidence="5">
    <location>
        <begin position="467"/>
        <end position="493"/>
    </location>
</feature>
<reference evidence="9 10" key="1">
    <citation type="journal article" date="2018" name="Mol. Biol. Evol.">
        <title>Broad Genomic Sampling Reveals a Smut Pathogenic Ancestry of the Fungal Clade Ustilaginomycotina.</title>
        <authorList>
            <person name="Kijpornyongpan T."/>
            <person name="Mondo S.J."/>
            <person name="Barry K."/>
            <person name="Sandor L."/>
            <person name="Lee J."/>
            <person name="Lipzen A."/>
            <person name="Pangilinan J."/>
            <person name="LaButti K."/>
            <person name="Hainaut M."/>
            <person name="Henrissat B."/>
            <person name="Grigoriev I.V."/>
            <person name="Spatafora J.W."/>
            <person name="Aime M.C."/>
        </authorList>
    </citation>
    <scope>NUCLEOTIDE SEQUENCE [LARGE SCALE GENOMIC DNA]</scope>
    <source>
        <strain evidence="9 10">MCA 4186</strain>
    </source>
</reference>
<evidence type="ECO:0000256" key="2">
    <source>
        <dbReference type="ARBA" id="ARBA00022692"/>
    </source>
</evidence>
<dbReference type="Proteomes" id="UP000245946">
    <property type="component" value="Unassembled WGS sequence"/>
</dbReference>
<feature type="transmembrane region" description="Helical" evidence="6">
    <location>
        <begin position="76"/>
        <end position="96"/>
    </location>
</feature>
<dbReference type="Gene3D" id="1.20.1250.20">
    <property type="entry name" value="MFS general substrate transporter like domains"/>
    <property type="match status" value="2"/>
</dbReference>
<dbReference type="InterPro" id="IPR011701">
    <property type="entry name" value="MFS"/>
</dbReference>
<accession>A0A316ZBP3</accession>
<feature type="transmembrane region" description="Helical" evidence="6">
    <location>
        <begin position="137"/>
        <end position="156"/>
    </location>
</feature>
<feature type="signal peptide" evidence="7">
    <location>
        <begin position="1"/>
        <end position="25"/>
    </location>
</feature>
<dbReference type="AlphaFoldDB" id="A0A316ZBP3"/>
<dbReference type="OrthoDB" id="440755at2759"/>
<feature type="transmembrane region" description="Helical" evidence="6">
    <location>
        <begin position="238"/>
        <end position="256"/>
    </location>
</feature>
<evidence type="ECO:0000256" key="6">
    <source>
        <dbReference type="SAM" id="Phobius"/>
    </source>
</evidence>
<feature type="transmembrane region" description="Helical" evidence="6">
    <location>
        <begin position="209"/>
        <end position="226"/>
    </location>
</feature>
<feature type="transmembrane region" description="Helical" evidence="6">
    <location>
        <begin position="46"/>
        <end position="64"/>
    </location>
</feature>
<evidence type="ECO:0000259" key="8">
    <source>
        <dbReference type="PROSITE" id="PS50850"/>
    </source>
</evidence>
<keyword evidence="7" id="KW-0732">Signal</keyword>
<keyword evidence="2 6" id="KW-0812">Transmembrane</keyword>
<feature type="domain" description="Major facilitator superfamily (MFS) profile" evidence="8">
    <location>
        <begin position="1"/>
        <end position="467"/>
    </location>
</feature>
<dbReference type="GO" id="GO:0016020">
    <property type="term" value="C:membrane"/>
    <property type="evidence" value="ECO:0007669"/>
    <property type="project" value="UniProtKB-SubCell"/>
</dbReference>
<feature type="transmembrane region" description="Helical" evidence="6">
    <location>
        <begin position="338"/>
        <end position="356"/>
    </location>
</feature>
<dbReference type="CDD" id="cd17476">
    <property type="entry name" value="MFS_Amf1_MDR_like"/>
    <property type="match status" value="1"/>
</dbReference>
<feature type="transmembrane region" description="Helical" evidence="6">
    <location>
        <begin position="362"/>
        <end position="388"/>
    </location>
</feature>
<dbReference type="SUPFAM" id="SSF103473">
    <property type="entry name" value="MFS general substrate transporter"/>
    <property type="match status" value="1"/>
</dbReference>
<gene>
    <name evidence="9" type="ORF">FA09DRAFT_296920</name>
</gene>
<dbReference type="STRING" id="58919.A0A316ZBP3"/>
<keyword evidence="3 6" id="KW-1133">Transmembrane helix</keyword>
<evidence type="ECO:0000256" key="3">
    <source>
        <dbReference type="ARBA" id="ARBA00022989"/>
    </source>
</evidence>
<sequence length="493" mass="52085">MSLPREIIFLLLITSTQLLTQAALGQNIAPLHVIGASFGVSDAGQLSWTAAAYSLTVGACILIAGRLGDVYGHRRLFVIGYVWFSLGSLGCGLSSYAPTIIPFDVFRAIQGIGPALLLPNSLAILGRTYRNGPRKALAFGLYGACAPSGFIVGAVFASLLAETVGWQWAYYLLCILCAALAVGTLLVIPADEVAPPRLSLKHASRTLDLPGALLGVLGLCFVNFAFNQAPLVGWDTSYVLVFLILGLLLLGGFLFIEPRVGHPILPYHTFSGSTSFVLACLVGGWGSFGVWVFYYYQQMTLEGANGLLITARASPVCFAGLVAGLATAALFHRVPPSALLLISMLGFFVGSAVMAFRPVGQIYWGQAFVSTLLTPFGMDISFPASTLILSNSMPKEHQGLAASIVATFVNYSISIGLGIAGTVEVHTNRNGTDEQRGFRGATIAGVVMAGIAVLTAAAFFASQSLHSSRERRAEKQKEGEKATHAEKNDAGTP</sequence>
<dbReference type="PANTHER" id="PTHR42718:SF1">
    <property type="entry name" value="LOW AFFINITY AMMONIUM TRANSPORTER"/>
    <property type="match status" value="1"/>
</dbReference>
<evidence type="ECO:0000313" key="10">
    <source>
        <dbReference type="Proteomes" id="UP000245946"/>
    </source>
</evidence>
<feature type="chain" id="PRO_5016447333" evidence="7">
    <location>
        <begin position="26"/>
        <end position="493"/>
    </location>
</feature>
<feature type="transmembrane region" description="Helical" evidence="6">
    <location>
        <begin position="168"/>
        <end position="188"/>
    </location>
</feature>
<name>A0A316ZBP3_9BASI</name>
<evidence type="ECO:0000256" key="1">
    <source>
        <dbReference type="ARBA" id="ARBA00004141"/>
    </source>
</evidence>
<dbReference type="Pfam" id="PF07690">
    <property type="entry name" value="MFS_1"/>
    <property type="match status" value="1"/>
</dbReference>
<dbReference type="InterPro" id="IPR020846">
    <property type="entry name" value="MFS_dom"/>
</dbReference>